<dbReference type="CDD" id="cd09757">
    <property type="entry name" value="Cas8c_I-C"/>
    <property type="match status" value="1"/>
</dbReference>
<evidence type="ECO:0000313" key="3">
    <source>
        <dbReference type="Proteomes" id="UP000020406"/>
    </source>
</evidence>
<dbReference type="InterPro" id="IPR010144">
    <property type="entry name" value="CRISPR-assoc_prot_Csd1-typ"/>
</dbReference>
<dbReference type="eggNOG" id="ENOG502Z7WH">
    <property type="taxonomic scope" value="Bacteria"/>
</dbReference>
<dbReference type="AlphaFoldDB" id="Z9JI76"/>
<protein>
    <submittedName>
        <fullName evidence="1">CRISPR-associated protein Csd1</fullName>
    </submittedName>
    <submittedName>
        <fullName evidence="2">Type I-C CRISPR-associated protein Cas8c/Csd1</fullName>
    </submittedName>
</protein>
<evidence type="ECO:0000313" key="4">
    <source>
        <dbReference type="Proteomes" id="UP001430701"/>
    </source>
</evidence>
<sequence>MILSALTTYYQRLLDTPDSGIAQPGYSQEKISYAIILALDGRVVDVHDLCDGGSKKPIPVWMNVPHSEKRTVAIKPNFLWDKTSYALGISATGKRNEQEHAAFKALHQDILAGTEDDGLKALLAFLAHWTPERFQKEYTFIRQGKTMLDTNVVFRLDGAADYLHVQPAACAAWARRQNRTTESTNGMCLVTGEYAPIARLHPAIKGVNGAQSSGASMVSFNLEAFTSYGKSQGENAPISAQAASAYASALNQLLRRGRHNQQCLLIGDTTVVFWAESPAVNKAKKAEDEFSVFLNPNDKDERTTQKLWNLLEHIRQGQPLRDLDGDLDDDTRIFVLGLAPNASRLSIRFWETASLAAFAKRFSDHYNDLLLNPIPWCHTPSPQLLALQTAPIRNGKTKPEDIPPLLAGELTRAILTGTRYPHSVLGALVMRFRADRKISPLRVALCKAILARHARLGREQKNQTNKKEPPMSLDLHNHDPGYLLGRLFSMLEHVQSAALGMHINANICDHYYGAASATPLRIFPMLVRNSKNHLRKLRKEKPWLWITLDTEIVQIINLLQSAFPRHLKIEEQGWFAIGYYHQTQACFAHHNDQCVAHSEGKAA</sequence>
<accession>Z9JI76</accession>
<reference evidence="2" key="2">
    <citation type="submission" date="2021-11" db="EMBL/GenBank/DDBJ databases">
        <title>Genome sequence of Xylella taiwanensis PLS432.</title>
        <authorList>
            <person name="Weng L.-W."/>
            <person name="Su C.-C."/>
            <person name="Tsai C.-W."/>
            <person name="Kuo C.-H."/>
        </authorList>
    </citation>
    <scope>NUCLEOTIDE SEQUENCE</scope>
    <source>
        <strain evidence="2">PLS432</strain>
    </source>
</reference>
<keyword evidence="4" id="KW-1185">Reference proteome</keyword>
<proteinExistence type="predicted"/>
<dbReference type="PATRIC" id="fig|1444770.3.peg.1708"/>
<comment type="caution">
    <text evidence="1">The sequence shown here is derived from an EMBL/GenBank/DDBJ whole genome shotgun (WGS) entry which is preliminary data.</text>
</comment>
<gene>
    <name evidence="2" type="primary">cas8c</name>
    <name evidence="1" type="ORF">AF72_07185</name>
    <name evidence="2" type="ORF">LPH55_00720</name>
</gene>
<evidence type="ECO:0000313" key="1">
    <source>
        <dbReference type="EMBL" id="EWS78075.1"/>
    </source>
</evidence>
<name>Z9JI76_9GAMM</name>
<dbReference type="Pfam" id="PF09709">
    <property type="entry name" value="Cas_Csd1"/>
    <property type="match status" value="1"/>
</dbReference>
<dbReference type="Proteomes" id="UP001430701">
    <property type="component" value="Unassembled WGS sequence"/>
</dbReference>
<organism evidence="1 3">
    <name type="scientific">Xylella taiwanensis</name>
    <dbReference type="NCBI Taxonomy" id="1444770"/>
    <lineage>
        <taxon>Bacteria</taxon>
        <taxon>Pseudomonadati</taxon>
        <taxon>Pseudomonadota</taxon>
        <taxon>Gammaproteobacteria</taxon>
        <taxon>Lysobacterales</taxon>
        <taxon>Lysobacteraceae</taxon>
        <taxon>Xylella</taxon>
    </lineage>
</organism>
<dbReference type="OrthoDB" id="9778918at2"/>
<dbReference type="RefSeq" id="WP_038271236.1">
    <property type="nucleotide sequence ID" value="NZ_CP053627.1"/>
</dbReference>
<dbReference type="KEGG" id="xtw:AB672_10725"/>
<evidence type="ECO:0000313" key="2">
    <source>
        <dbReference type="EMBL" id="MCD8472027.1"/>
    </source>
</evidence>
<reference evidence="1 3" key="1">
    <citation type="journal article" date="2014" name="Genome Announc.">
        <title>Draft Genome Sequence of Xylella fastidiosa Pear Leaf Scorch Strain in Taiwan.</title>
        <authorList>
            <person name="Su C.C."/>
            <person name="Deng W.L."/>
            <person name="Jan F.J."/>
            <person name="Chang C.J."/>
            <person name="Huang H."/>
            <person name="Chen J."/>
        </authorList>
    </citation>
    <scope>NUCLEOTIDE SEQUENCE [LARGE SCALE GENOMIC DNA]</scope>
    <source>
        <strain evidence="1 3">PLS229</strain>
    </source>
</reference>
<dbReference type="STRING" id="1444770.AF72_07185"/>
<dbReference type="GeneID" id="68901765"/>
<dbReference type="EMBL" id="JAJPPU010000001">
    <property type="protein sequence ID" value="MCD8472027.1"/>
    <property type="molecule type" value="Genomic_DNA"/>
</dbReference>
<dbReference type="NCBIfam" id="TIGR01863">
    <property type="entry name" value="cas_Csd1"/>
    <property type="match status" value="1"/>
</dbReference>
<dbReference type="Proteomes" id="UP000020406">
    <property type="component" value="Unassembled WGS sequence"/>
</dbReference>
<dbReference type="EMBL" id="JDSQ01000010">
    <property type="protein sequence ID" value="EWS78075.1"/>
    <property type="molecule type" value="Genomic_DNA"/>
</dbReference>